<dbReference type="AlphaFoldDB" id="A0AAD3H417"/>
<dbReference type="InterPro" id="IPR036322">
    <property type="entry name" value="WD40_repeat_dom_sf"/>
</dbReference>
<dbReference type="SUPFAM" id="SSF48452">
    <property type="entry name" value="TPR-like"/>
    <property type="match status" value="1"/>
</dbReference>
<dbReference type="SMART" id="SM00320">
    <property type="entry name" value="WD40"/>
    <property type="match status" value="5"/>
</dbReference>
<name>A0AAD3H417_9STRA</name>
<feature type="region of interest" description="Disordered" evidence="3">
    <location>
        <begin position="60"/>
        <end position="168"/>
    </location>
</feature>
<dbReference type="GO" id="GO:0005737">
    <property type="term" value="C:cytoplasm"/>
    <property type="evidence" value="ECO:0007669"/>
    <property type="project" value="TreeGrafter"/>
</dbReference>
<keyword evidence="1" id="KW-0853">WD repeat</keyword>
<dbReference type="Proteomes" id="UP001054902">
    <property type="component" value="Unassembled WGS sequence"/>
</dbReference>
<feature type="compositionally biased region" description="Acidic residues" evidence="3">
    <location>
        <begin position="140"/>
        <end position="161"/>
    </location>
</feature>
<evidence type="ECO:0000313" key="4">
    <source>
        <dbReference type="EMBL" id="GFH49531.1"/>
    </source>
</evidence>
<keyword evidence="5" id="KW-1185">Reference proteome</keyword>
<dbReference type="InterPro" id="IPR011990">
    <property type="entry name" value="TPR-like_helical_dom_sf"/>
</dbReference>
<gene>
    <name evidence="4" type="ORF">CTEN210_06007</name>
</gene>
<protein>
    <submittedName>
        <fullName evidence="4">Uncharacterized protein</fullName>
    </submittedName>
</protein>
<dbReference type="GO" id="GO:0080008">
    <property type="term" value="C:Cul4-RING E3 ubiquitin ligase complex"/>
    <property type="evidence" value="ECO:0007669"/>
    <property type="project" value="TreeGrafter"/>
</dbReference>
<dbReference type="Gene3D" id="1.25.40.10">
    <property type="entry name" value="Tetratricopeptide repeat domain"/>
    <property type="match status" value="1"/>
</dbReference>
<feature type="compositionally biased region" description="Low complexity" evidence="3">
    <location>
        <begin position="66"/>
        <end position="82"/>
    </location>
</feature>
<evidence type="ECO:0000256" key="2">
    <source>
        <dbReference type="ARBA" id="ARBA00022737"/>
    </source>
</evidence>
<comment type="caution">
    <text evidence="4">The sequence shown here is derived from an EMBL/GenBank/DDBJ whole genome shotgun (WGS) entry which is preliminary data.</text>
</comment>
<evidence type="ECO:0000256" key="1">
    <source>
        <dbReference type="ARBA" id="ARBA00022574"/>
    </source>
</evidence>
<proteinExistence type="predicted"/>
<feature type="region of interest" description="Disordered" evidence="3">
    <location>
        <begin position="1050"/>
        <end position="1077"/>
    </location>
</feature>
<dbReference type="Gene3D" id="2.130.10.10">
    <property type="entry name" value="YVTN repeat-like/Quinoprotein amine dehydrogenase"/>
    <property type="match status" value="1"/>
</dbReference>
<dbReference type="EMBL" id="BLLK01000038">
    <property type="protein sequence ID" value="GFH49531.1"/>
    <property type="molecule type" value="Genomic_DNA"/>
</dbReference>
<feature type="compositionally biased region" description="Acidic residues" evidence="3">
    <location>
        <begin position="83"/>
        <end position="109"/>
    </location>
</feature>
<accession>A0AAD3H417</accession>
<dbReference type="PANTHER" id="PTHR15574">
    <property type="entry name" value="WD REPEAT DOMAIN-CONTAINING FAMILY"/>
    <property type="match status" value="1"/>
</dbReference>
<dbReference type="PANTHER" id="PTHR15574:SF21">
    <property type="entry name" value="DDB1- AND CUL4-ASSOCIATED FACTOR 8"/>
    <property type="match status" value="1"/>
</dbReference>
<sequence>MNRNENILNLLSRRERHSVRSHDSILFSSIHSNRSVHVNDLSIVSAWNPKRLNNMILAVGPGNPYSLLKKSTKRNSSSSESENISEDDRSLDDEDDSVTVDVLDQEDMSMDSAEIQETRKRPSNRKFSTEDEASEVHQEDQDEFGDFSGMEDDSQVEEEMSDSSSSSASIHETSCSYYKTAMSHSGCINTACWLDSQWRISTTTTDENAFLNTLVQSSSYSSNSAADEACTIKAIPSYDCPTQIMTSGDDKRLKFWDCSTSMAASPSCIEKTSCPFAFSSHSGKRIKGKHAHVGHTENILGSVQFLASLKTGHRGNVFHCIPRNKPGDVITCAADGMLNLCNIEHDTYTTILSSEGMFFSHIMLDDNIGLVCGEKGLRRFDLRISRDDQANYCVLEEGICKSCALYSAEESSAYVFAGGASEVALYDLRFLSRSRTVVQNYRPSCFPDEVDVSISGIDLSRDKKELLVSYENDQIYTFPAFPTHSNSSNISIEVLMTMSSKVAESPLKTNPHFASYGGHLNRFTFLKCAKYAGPNDEYICTGSDSGHAFIYDKHTSGVVSLLKTDRSTCNGIIPHKTLPFFICYGIDSTAKLWRASLPTRDEDDDSPSGRRRAYHEKDHVKNPLVHRWLDVRANLLKITTDPDLQEIDPTLFPDELSLRSFNLNGHVFDGLPELFFRSIFHSSPFNPGSKDICNDLNCLPEVLRSNYYEAISAVLDSDEVPVKCGLDELHRRISSIRLCYQADQLGISIDPDKPWSIVDSKEIEDDSISYTDLIPDSPSDWLPYDNRFTTDPLDSGRRLNVADYEEFFLSRYCSKYSNTKSNSIPQKDEEQSDDQDISIHSKSWDKLHSCVKVLKEEGNAAILEGAIQRGMCLYSKALVYCAAGFMIYPESNLDFLRPIQRLIAKNSGHVVRWSELLKTFISIRLNLSMTLLKKEVFDPEAALAQASLALQDLRPFTSEPGIVLTGRKLQKPRDNEPLKTYQEAKEFQSKAYFRKGSAEFHLGHYVSASHMFEKCLEVSKELHPSKEPDKHVVRKLEECKRLIGKQKKRRRKKFKMALGLEEQNEEGPSNEKASSSK</sequence>
<dbReference type="InterPro" id="IPR045151">
    <property type="entry name" value="DCAF8"/>
</dbReference>
<dbReference type="InterPro" id="IPR015943">
    <property type="entry name" value="WD40/YVTN_repeat-like_dom_sf"/>
</dbReference>
<keyword evidence="2" id="KW-0677">Repeat</keyword>
<evidence type="ECO:0000256" key="3">
    <source>
        <dbReference type="SAM" id="MobiDB-lite"/>
    </source>
</evidence>
<organism evidence="4 5">
    <name type="scientific">Chaetoceros tenuissimus</name>
    <dbReference type="NCBI Taxonomy" id="426638"/>
    <lineage>
        <taxon>Eukaryota</taxon>
        <taxon>Sar</taxon>
        <taxon>Stramenopiles</taxon>
        <taxon>Ochrophyta</taxon>
        <taxon>Bacillariophyta</taxon>
        <taxon>Coscinodiscophyceae</taxon>
        <taxon>Chaetocerotophycidae</taxon>
        <taxon>Chaetocerotales</taxon>
        <taxon>Chaetocerotaceae</taxon>
        <taxon>Chaetoceros</taxon>
    </lineage>
</organism>
<evidence type="ECO:0000313" key="5">
    <source>
        <dbReference type="Proteomes" id="UP001054902"/>
    </source>
</evidence>
<dbReference type="InterPro" id="IPR001680">
    <property type="entry name" value="WD40_rpt"/>
</dbReference>
<reference evidence="4 5" key="1">
    <citation type="journal article" date="2021" name="Sci. Rep.">
        <title>The genome of the diatom Chaetoceros tenuissimus carries an ancient integrated fragment of an extant virus.</title>
        <authorList>
            <person name="Hongo Y."/>
            <person name="Kimura K."/>
            <person name="Takaki Y."/>
            <person name="Yoshida Y."/>
            <person name="Baba S."/>
            <person name="Kobayashi G."/>
            <person name="Nagasaki K."/>
            <person name="Hano T."/>
            <person name="Tomaru Y."/>
        </authorList>
    </citation>
    <scope>NUCLEOTIDE SEQUENCE [LARGE SCALE GENOMIC DNA]</scope>
    <source>
        <strain evidence="4 5">NIES-3715</strain>
    </source>
</reference>
<dbReference type="SUPFAM" id="SSF50978">
    <property type="entry name" value="WD40 repeat-like"/>
    <property type="match status" value="1"/>
</dbReference>